<dbReference type="AlphaFoldDB" id="A0A452SAV1"/>
<feature type="region of interest" description="Disordered" evidence="1">
    <location>
        <begin position="106"/>
        <end position="131"/>
    </location>
</feature>
<protein>
    <submittedName>
        <fullName evidence="2">Uncharacterized protein</fullName>
    </submittedName>
</protein>
<proteinExistence type="predicted"/>
<evidence type="ECO:0000256" key="1">
    <source>
        <dbReference type="SAM" id="MobiDB-lite"/>
    </source>
</evidence>
<dbReference type="STRING" id="9643.ENSUAMP00000029436"/>
<accession>A0A452SAV1</accession>
<dbReference type="Proteomes" id="UP000291022">
    <property type="component" value="Unassembled WGS sequence"/>
</dbReference>
<dbReference type="Ensembl" id="ENSUAMT00000032852.1">
    <property type="protein sequence ID" value="ENSUAMP00000029436.1"/>
    <property type="gene ID" value="ENSUAMG00000022681.1"/>
</dbReference>
<evidence type="ECO:0000313" key="2">
    <source>
        <dbReference type="Ensembl" id="ENSUAMP00000029436.1"/>
    </source>
</evidence>
<evidence type="ECO:0000313" key="3">
    <source>
        <dbReference type="Proteomes" id="UP000291022"/>
    </source>
</evidence>
<name>A0A452SAV1_URSAM</name>
<organism evidence="2 3">
    <name type="scientific">Ursus americanus</name>
    <name type="common">American black bear</name>
    <name type="synonym">Euarctos americanus</name>
    <dbReference type="NCBI Taxonomy" id="9643"/>
    <lineage>
        <taxon>Eukaryota</taxon>
        <taxon>Metazoa</taxon>
        <taxon>Chordata</taxon>
        <taxon>Craniata</taxon>
        <taxon>Vertebrata</taxon>
        <taxon>Euteleostomi</taxon>
        <taxon>Mammalia</taxon>
        <taxon>Eutheria</taxon>
        <taxon>Laurasiatheria</taxon>
        <taxon>Carnivora</taxon>
        <taxon>Caniformia</taxon>
        <taxon>Ursidae</taxon>
        <taxon>Ursus</taxon>
    </lineage>
</organism>
<reference evidence="2" key="3">
    <citation type="submission" date="2025-09" db="UniProtKB">
        <authorList>
            <consortium name="Ensembl"/>
        </authorList>
    </citation>
    <scope>IDENTIFICATION</scope>
</reference>
<feature type="compositionally biased region" description="Polar residues" evidence="1">
    <location>
        <begin position="111"/>
        <end position="120"/>
    </location>
</feature>
<reference evidence="3" key="1">
    <citation type="submission" date="2016-06" db="EMBL/GenBank/DDBJ databases">
        <title>De novo assembly and RNA-Seq shows season-dependent expression and editing in black bear kidneys.</title>
        <authorList>
            <person name="Korstanje R."/>
            <person name="Srivastava A."/>
            <person name="Sarsani V.K."/>
            <person name="Sheehan S.M."/>
            <person name="Seger R.L."/>
            <person name="Barter M.E."/>
            <person name="Lindqvist C."/>
            <person name="Brody L.C."/>
            <person name="Mullikin J.C."/>
        </authorList>
    </citation>
    <scope>NUCLEOTIDE SEQUENCE [LARGE SCALE GENOMIC DNA]</scope>
</reference>
<dbReference type="OMA" id="PENDNGQ"/>
<sequence>MEAAGKEEISVEDEAVDKNIFKDCSKIAFYRRQKQQLSRRSTYQASLDSATTGKDSTKFRIINETTKVRCQNQSPLDLDAFQGKEATVQEDPQNLSTRQHMAQKGVEKPNKQGQGIQDVSNVPPRTEKFEDPWEQTSCSACLQVFTRDSSSGSISKDAGISLNTSMKLPLAFASKPDENGILPNQPPPEHLLASSVSAEVTMNRQLAWELAKQSEAHPDRLIVLGEWANAQRELANILCRESVLAVNQLAATVGGAIVPCDN</sequence>
<keyword evidence="3" id="KW-1185">Reference proteome</keyword>
<reference evidence="2" key="2">
    <citation type="submission" date="2025-08" db="UniProtKB">
        <authorList>
            <consortium name="Ensembl"/>
        </authorList>
    </citation>
    <scope>IDENTIFICATION</scope>
</reference>